<reference evidence="1" key="1">
    <citation type="submission" date="2021-02" db="EMBL/GenBank/DDBJ databases">
        <authorList>
            <person name="Dougan E. K."/>
            <person name="Rhodes N."/>
            <person name="Thang M."/>
            <person name="Chan C."/>
        </authorList>
    </citation>
    <scope>NUCLEOTIDE SEQUENCE</scope>
</reference>
<dbReference type="Proteomes" id="UP000601435">
    <property type="component" value="Unassembled WGS sequence"/>
</dbReference>
<dbReference type="OrthoDB" id="436953at2759"/>
<feature type="non-terminal residue" evidence="1">
    <location>
        <position position="359"/>
    </location>
</feature>
<evidence type="ECO:0000313" key="1">
    <source>
        <dbReference type="EMBL" id="CAE7759357.1"/>
    </source>
</evidence>
<sequence length="359" mass="37484">VFDQAETTADFYSELLLSVTEIEAALSRIEERLEAARPPGTAISLEDRGRGQPTARRLLQAPSRLIHSAANAAGRVALNAAGSAAGRAGNFAVSAGQASVATTFRATAFGVRQSVQTTWCVVRPPLAQAVSYVVTPSGFFTSASTLCALFSLPLAALAALASAGAVGAGAASAALQTSAELVRTGACRGPDGAATALEVLQRALRDPNYARELEDMLRTERENSKTRRQKLLRRAHTWATMVNIGIIARVSPRVSDVVSRKVLSSGQPPGLEALRTALLTGGPGAFGALEEVLAGQRSALVESTRLTLAVSTWLNTTGHNKVDLLRSSSGRSVECIAISARHVAEYRSLGLRGGCHAAC</sequence>
<keyword evidence="2" id="KW-1185">Reference proteome</keyword>
<feature type="non-terminal residue" evidence="1">
    <location>
        <position position="1"/>
    </location>
</feature>
<proteinExistence type="predicted"/>
<name>A0A812XY48_9DINO</name>
<organism evidence="1 2">
    <name type="scientific">Symbiodinium necroappetens</name>
    <dbReference type="NCBI Taxonomy" id="1628268"/>
    <lineage>
        <taxon>Eukaryota</taxon>
        <taxon>Sar</taxon>
        <taxon>Alveolata</taxon>
        <taxon>Dinophyceae</taxon>
        <taxon>Suessiales</taxon>
        <taxon>Symbiodiniaceae</taxon>
        <taxon>Symbiodinium</taxon>
    </lineage>
</organism>
<gene>
    <name evidence="1" type="primary">ACT1</name>
    <name evidence="1" type="ORF">SNEC2469_LOCUS22079</name>
</gene>
<accession>A0A812XY48</accession>
<comment type="caution">
    <text evidence="1">The sequence shown here is derived from an EMBL/GenBank/DDBJ whole genome shotgun (WGS) entry which is preliminary data.</text>
</comment>
<dbReference type="AlphaFoldDB" id="A0A812XY48"/>
<protein>
    <submittedName>
        <fullName evidence="1">ACT1 protein</fullName>
    </submittedName>
</protein>
<evidence type="ECO:0000313" key="2">
    <source>
        <dbReference type="Proteomes" id="UP000601435"/>
    </source>
</evidence>
<dbReference type="EMBL" id="CAJNJA010039720">
    <property type="protein sequence ID" value="CAE7759357.1"/>
    <property type="molecule type" value="Genomic_DNA"/>
</dbReference>